<keyword evidence="2 7" id="KW-0812">Transmembrane</keyword>
<keyword evidence="6 7" id="KW-0472">Membrane</keyword>
<comment type="subcellular location">
    <subcellularLocation>
        <location evidence="1">Cell membrane</location>
        <topology evidence="1">Multi-pass membrane protein</topology>
    </subcellularLocation>
</comment>
<dbReference type="EMBL" id="JBITYG010000006">
    <property type="protein sequence ID" value="MFI9103227.1"/>
    <property type="molecule type" value="Genomic_DNA"/>
</dbReference>
<evidence type="ECO:0000256" key="7">
    <source>
        <dbReference type="SAM" id="Phobius"/>
    </source>
</evidence>
<protein>
    <submittedName>
        <fullName evidence="10">ABC transporter ATP-binding protein</fullName>
    </submittedName>
</protein>
<keyword evidence="4 10" id="KW-0067">ATP-binding</keyword>
<dbReference type="Pfam" id="PF00664">
    <property type="entry name" value="ABC_membrane"/>
    <property type="match status" value="1"/>
</dbReference>
<feature type="domain" description="ABC transmembrane type-1" evidence="9">
    <location>
        <begin position="29"/>
        <end position="314"/>
    </location>
</feature>
<evidence type="ECO:0000256" key="3">
    <source>
        <dbReference type="ARBA" id="ARBA00022741"/>
    </source>
</evidence>
<feature type="transmembrane region" description="Helical" evidence="7">
    <location>
        <begin position="71"/>
        <end position="90"/>
    </location>
</feature>
<feature type="domain" description="ABC transporter" evidence="8">
    <location>
        <begin position="344"/>
        <end position="577"/>
    </location>
</feature>
<dbReference type="InterPro" id="IPR003593">
    <property type="entry name" value="AAA+_ATPase"/>
</dbReference>
<dbReference type="InterPro" id="IPR027417">
    <property type="entry name" value="P-loop_NTPase"/>
</dbReference>
<dbReference type="Gene3D" id="1.20.1560.10">
    <property type="entry name" value="ABC transporter type 1, transmembrane domain"/>
    <property type="match status" value="1"/>
</dbReference>
<evidence type="ECO:0000256" key="6">
    <source>
        <dbReference type="ARBA" id="ARBA00023136"/>
    </source>
</evidence>
<feature type="transmembrane region" description="Helical" evidence="7">
    <location>
        <begin position="157"/>
        <end position="185"/>
    </location>
</feature>
<feature type="transmembrane region" description="Helical" evidence="7">
    <location>
        <begin position="27"/>
        <end position="50"/>
    </location>
</feature>
<evidence type="ECO:0000259" key="8">
    <source>
        <dbReference type="PROSITE" id="PS50893"/>
    </source>
</evidence>
<dbReference type="CDD" id="cd07346">
    <property type="entry name" value="ABC_6TM_exporters"/>
    <property type="match status" value="1"/>
</dbReference>
<comment type="caution">
    <text evidence="10">The sequence shown here is derived from an EMBL/GenBank/DDBJ whole genome shotgun (WGS) entry which is preliminary data.</text>
</comment>
<keyword evidence="3" id="KW-0547">Nucleotide-binding</keyword>
<evidence type="ECO:0000313" key="11">
    <source>
        <dbReference type="Proteomes" id="UP001614394"/>
    </source>
</evidence>
<dbReference type="InterPro" id="IPR003439">
    <property type="entry name" value="ABC_transporter-like_ATP-bd"/>
</dbReference>
<dbReference type="InterPro" id="IPR039421">
    <property type="entry name" value="Type_1_exporter"/>
</dbReference>
<dbReference type="Pfam" id="PF00005">
    <property type="entry name" value="ABC_tran"/>
    <property type="match status" value="1"/>
</dbReference>
<proteinExistence type="predicted"/>
<dbReference type="PANTHER" id="PTHR43394">
    <property type="entry name" value="ATP-DEPENDENT PERMEASE MDL1, MITOCHONDRIAL"/>
    <property type="match status" value="1"/>
</dbReference>
<reference evidence="10 11" key="1">
    <citation type="submission" date="2024-10" db="EMBL/GenBank/DDBJ databases">
        <title>The Natural Products Discovery Center: Release of the First 8490 Sequenced Strains for Exploring Actinobacteria Biosynthetic Diversity.</title>
        <authorList>
            <person name="Kalkreuter E."/>
            <person name="Kautsar S.A."/>
            <person name="Yang D."/>
            <person name="Bader C.D."/>
            <person name="Teijaro C.N."/>
            <person name="Fluegel L."/>
            <person name="Davis C.M."/>
            <person name="Simpson J.R."/>
            <person name="Lauterbach L."/>
            <person name="Steele A.D."/>
            <person name="Gui C."/>
            <person name="Meng S."/>
            <person name="Li G."/>
            <person name="Viehrig K."/>
            <person name="Ye F."/>
            <person name="Su P."/>
            <person name="Kiefer A.F."/>
            <person name="Nichols A."/>
            <person name="Cepeda A.J."/>
            <person name="Yan W."/>
            <person name="Fan B."/>
            <person name="Jiang Y."/>
            <person name="Adhikari A."/>
            <person name="Zheng C.-J."/>
            <person name="Schuster L."/>
            <person name="Cowan T.M."/>
            <person name="Smanski M.J."/>
            <person name="Chevrette M.G."/>
            <person name="De Carvalho L.P.S."/>
            <person name="Shen B."/>
        </authorList>
    </citation>
    <scope>NUCLEOTIDE SEQUENCE [LARGE SCALE GENOMIC DNA]</scope>
    <source>
        <strain evidence="10 11">NPDC053399</strain>
    </source>
</reference>
<name>A0ABW8CBI0_9ACTN</name>
<keyword evidence="11" id="KW-1185">Reference proteome</keyword>
<dbReference type="SUPFAM" id="SSF52540">
    <property type="entry name" value="P-loop containing nucleoside triphosphate hydrolases"/>
    <property type="match status" value="1"/>
</dbReference>
<dbReference type="PANTHER" id="PTHR43394:SF1">
    <property type="entry name" value="ATP-BINDING CASSETTE SUB-FAMILY B MEMBER 10, MITOCHONDRIAL"/>
    <property type="match status" value="1"/>
</dbReference>
<keyword evidence="5 7" id="KW-1133">Transmembrane helix</keyword>
<evidence type="ECO:0000256" key="1">
    <source>
        <dbReference type="ARBA" id="ARBA00004651"/>
    </source>
</evidence>
<dbReference type="InterPro" id="IPR036640">
    <property type="entry name" value="ABC1_TM_sf"/>
</dbReference>
<dbReference type="RefSeq" id="WP_399651933.1">
    <property type="nucleotide sequence ID" value="NZ_JBITYG010000006.1"/>
</dbReference>
<dbReference type="Proteomes" id="UP001614394">
    <property type="component" value="Unassembled WGS sequence"/>
</dbReference>
<sequence>MTAPLPVAGTTHVRRTAGSDIAVEKTAFAGILALNALAAAAGLVGPWLLGSIINTVKASTGPDSVGTVDRLALVIVAAVLVQIVLSRYALLLAARFGERAAARIRERFVARALALPPTVVEHTPTGDLAVRGTTDVDGVATALRTTAPEVFIATMQALFIIGAVLVLNPLLGVCGLSCLVVIVVVTRWYLRRARAGYLAEGTANSELAEMLATTAGGARTVEALRLQEQRLHVAEAAITKARGARLHTLWLRSVFFPSVDISYTLPVVGVLLVGGALYNHGAVDLGEVVAAAVYLRQLMGPLDTVLLSVEQLQSSMASYARVEGLAAVPAGPTPTTAEPSGDRIEAVAVTYAYPNLGDVLHGIDLDVQPGERLAVVGPSGAGKSTLGRLLAGIDRPGSGRISVGGVPIADLPPDRMRRQIALITQEHHVFRDTLRNNLVIARPSATDAQLLAALEAVHATWIDDLPSGLDTDLSGAAHRLDEPQAQQLSLARVILADPHTVILDEATALLDPAAARMTERALAAALDGRTVIAIAHRLQTAHDADRIAVIESGVLTELGTHDALVAADGGYAALWRSWHGD</sequence>
<dbReference type="GO" id="GO:0005524">
    <property type="term" value="F:ATP binding"/>
    <property type="evidence" value="ECO:0007669"/>
    <property type="project" value="UniProtKB-KW"/>
</dbReference>
<organism evidence="10 11">
    <name type="scientific">Streptomyces fildesensis</name>
    <dbReference type="NCBI Taxonomy" id="375757"/>
    <lineage>
        <taxon>Bacteria</taxon>
        <taxon>Bacillati</taxon>
        <taxon>Actinomycetota</taxon>
        <taxon>Actinomycetes</taxon>
        <taxon>Kitasatosporales</taxon>
        <taxon>Streptomycetaceae</taxon>
        <taxon>Streptomyces</taxon>
    </lineage>
</organism>
<dbReference type="Gene3D" id="3.40.50.300">
    <property type="entry name" value="P-loop containing nucleotide triphosphate hydrolases"/>
    <property type="match status" value="1"/>
</dbReference>
<evidence type="ECO:0000313" key="10">
    <source>
        <dbReference type="EMBL" id="MFI9103227.1"/>
    </source>
</evidence>
<dbReference type="InterPro" id="IPR011527">
    <property type="entry name" value="ABC1_TM_dom"/>
</dbReference>
<dbReference type="SMART" id="SM00382">
    <property type="entry name" value="AAA"/>
    <property type="match status" value="1"/>
</dbReference>
<dbReference type="SUPFAM" id="SSF90123">
    <property type="entry name" value="ABC transporter transmembrane region"/>
    <property type="match status" value="1"/>
</dbReference>
<evidence type="ECO:0000256" key="4">
    <source>
        <dbReference type="ARBA" id="ARBA00022840"/>
    </source>
</evidence>
<dbReference type="PROSITE" id="PS50893">
    <property type="entry name" value="ABC_TRANSPORTER_2"/>
    <property type="match status" value="1"/>
</dbReference>
<accession>A0ABW8CBI0</accession>
<evidence type="ECO:0000259" key="9">
    <source>
        <dbReference type="PROSITE" id="PS50929"/>
    </source>
</evidence>
<gene>
    <name evidence="10" type="ORF">ACIGXA_22160</name>
</gene>
<evidence type="ECO:0000256" key="5">
    <source>
        <dbReference type="ARBA" id="ARBA00022989"/>
    </source>
</evidence>
<dbReference type="PROSITE" id="PS50929">
    <property type="entry name" value="ABC_TM1F"/>
    <property type="match status" value="1"/>
</dbReference>
<evidence type="ECO:0000256" key="2">
    <source>
        <dbReference type="ARBA" id="ARBA00022692"/>
    </source>
</evidence>